<dbReference type="PROSITE" id="PS50097">
    <property type="entry name" value="BTB"/>
    <property type="match status" value="1"/>
</dbReference>
<protein>
    <recommendedName>
        <fullName evidence="2">BTB domain-containing protein</fullName>
    </recommendedName>
</protein>
<dbReference type="AlphaFoldDB" id="A0AAE0KQ27"/>
<comment type="caution">
    <text evidence="3">The sequence shown here is derived from an EMBL/GenBank/DDBJ whole genome shotgun (WGS) entry which is preliminary data.</text>
</comment>
<gene>
    <name evidence="3" type="ORF">CYMTET_34224</name>
</gene>
<dbReference type="GO" id="GO:0051260">
    <property type="term" value="P:protein homooligomerization"/>
    <property type="evidence" value="ECO:0007669"/>
    <property type="project" value="InterPro"/>
</dbReference>
<dbReference type="Gene3D" id="3.30.710.10">
    <property type="entry name" value="Potassium Channel Kv1.1, Chain A"/>
    <property type="match status" value="1"/>
</dbReference>
<evidence type="ECO:0000256" key="1">
    <source>
        <dbReference type="ARBA" id="ARBA00004906"/>
    </source>
</evidence>
<sequence length="367" mass="40864">MSRVIELNVGGEVYSTTEFTLRAHGESFFNSLLKGDFQQTRDSNGRLYIDRDGEVFKPILAWMRTGRLHFDPSVNAQAMLDEAEFYSLSGLVQELARINASVPVTAACLANLTLKAAAAWFTDETLKTINDILLMTASEGRESYASVYFGHNVVLMNDDGQLSWRAEDAVSVFDADRAHNVCPVDPNALCDALYNPKNDPFGARNGDESRLFEISPDGKSELPVHLEELVTEEGKLLVHLCHEPTLLPEGTQARFGGLVPCLTCASAGCQSRWYHNVREAPPLLQIPTYRQERASSLPTGFQRAANCEADFRKWAEVRKPFLGKILSHLELQYLRSVFVPQAFVVERGADALALTFSWHQAIQSYCA</sequence>
<reference evidence="3 4" key="1">
    <citation type="journal article" date="2015" name="Genome Biol. Evol.">
        <title>Comparative Genomics of a Bacterivorous Green Alga Reveals Evolutionary Causalities and Consequences of Phago-Mixotrophic Mode of Nutrition.</title>
        <authorList>
            <person name="Burns J.A."/>
            <person name="Paasch A."/>
            <person name="Narechania A."/>
            <person name="Kim E."/>
        </authorList>
    </citation>
    <scope>NUCLEOTIDE SEQUENCE [LARGE SCALE GENOMIC DNA]</scope>
    <source>
        <strain evidence="3 4">PLY_AMNH</strain>
    </source>
</reference>
<dbReference type="InterPro" id="IPR003131">
    <property type="entry name" value="T1-type_BTB"/>
</dbReference>
<keyword evidence="4" id="KW-1185">Reference proteome</keyword>
<dbReference type="CDD" id="cd18316">
    <property type="entry name" value="BTB_POZ_KCTD-like"/>
    <property type="match status" value="1"/>
</dbReference>
<dbReference type="InterPro" id="IPR000210">
    <property type="entry name" value="BTB/POZ_dom"/>
</dbReference>
<evidence type="ECO:0000259" key="2">
    <source>
        <dbReference type="PROSITE" id="PS50097"/>
    </source>
</evidence>
<evidence type="ECO:0000313" key="3">
    <source>
        <dbReference type="EMBL" id="KAK3256651.1"/>
    </source>
</evidence>
<dbReference type="EMBL" id="LGRX02021455">
    <property type="protein sequence ID" value="KAK3256651.1"/>
    <property type="molecule type" value="Genomic_DNA"/>
</dbReference>
<dbReference type="PANTHER" id="PTHR11145">
    <property type="entry name" value="BTB/POZ DOMAIN-CONTAINING ADAPTER FOR CUL3-MEDIATED RHOA DEGRADATION PROTEIN FAMILY MEMBER"/>
    <property type="match status" value="1"/>
</dbReference>
<accession>A0AAE0KQ27</accession>
<name>A0AAE0KQ27_9CHLO</name>
<proteinExistence type="predicted"/>
<evidence type="ECO:0000313" key="4">
    <source>
        <dbReference type="Proteomes" id="UP001190700"/>
    </source>
</evidence>
<dbReference type="InterPro" id="IPR045068">
    <property type="entry name" value="BACURD1-3"/>
</dbReference>
<comment type="pathway">
    <text evidence="1">Protein modification; protein ubiquitination.</text>
</comment>
<feature type="domain" description="BTB" evidence="2">
    <location>
        <begin position="3"/>
        <end position="72"/>
    </location>
</feature>
<dbReference type="SMART" id="SM00225">
    <property type="entry name" value="BTB"/>
    <property type="match status" value="1"/>
</dbReference>
<dbReference type="Pfam" id="PF02214">
    <property type="entry name" value="BTB_2"/>
    <property type="match status" value="1"/>
</dbReference>
<organism evidence="3 4">
    <name type="scientific">Cymbomonas tetramitiformis</name>
    <dbReference type="NCBI Taxonomy" id="36881"/>
    <lineage>
        <taxon>Eukaryota</taxon>
        <taxon>Viridiplantae</taxon>
        <taxon>Chlorophyta</taxon>
        <taxon>Pyramimonadophyceae</taxon>
        <taxon>Pyramimonadales</taxon>
        <taxon>Pyramimonadaceae</taxon>
        <taxon>Cymbomonas</taxon>
    </lineage>
</organism>
<dbReference type="InterPro" id="IPR011333">
    <property type="entry name" value="SKP1/BTB/POZ_sf"/>
</dbReference>
<dbReference type="SUPFAM" id="SSF54695">
    <property type="entry name" value="POZ domain"/>
    <property type="match status" value="1"/>
</dbReference>
<dbReference type="PANTHER" id="PTHR11145:SF8">
    <property type="entry name" value="RE57120P"/>
    <property type="match status" value="1"/>
</dbReference>
<dbReference type="Proteomes" id="UP001190700">
    <property type="component" value="Unassembled WGS sequence"/>
</dbReference>